<feature type="domain" description="BLUF" evidence="1">
    <location>
        <begin position="1"/>
        <end position="96"/>
    </location>
</feature>
<dbReference type="EMBL" id="JAGIZA010000024">
    <property type="protein sequence ID" value="MBP0495947.1"/>
    <property type="molecule type" value="Genomic_DNA"/>
</dbReference>
<sequence>MFRLIYKSTSNIATAGHPFNEDILSILEHSRTLNPVYGVTGALMASNSQFAQVLEGEREALRVLYGRIACDPRHRFCTLLQFEPVNARTFGDWSMAFVDEERQRRIPLSARPPGSDLTQPSVSASGILSLLQFLAREGEP</sequence>
<keyword evidence="3" id="KW-1185">Reference proteome</keyword>
<dbReference type="RefSeq" id="WP_209376743.1">
    <property type="nucleotide sequence ID" value="NZ_JAGIZA010000024.1"/>
</dbReference>
<dbReference type="AlphaFoldDB" id="A0A940N3B6"/>
<dbReference type="SUPFAM" id="SSF54975">
    <property type="entry name" value="Acylphosphatase/BLUF domain-like"/>
    <property type="match status" value="1"/>
</dbReference>
<comment type="caution">
    <text evidence="2">The sequence shown here is derived from an EMBL/GenBank/DDBJ whole genome shotgun (WGS) entry which is preliminary data.</text>
</comment>
<dbReference type="InterPro" id="IPR036046">
    <property type="entry name" value="Acylphosphatase-like_dom_sf"/>
</dbReference>
<evidence type="ECO:0000259" key="1">
    <source>
        <dbReference type="PROSITE" id="PS50925"/>
    </source>
</evidence>
<dbReference type="InterPro" id="IPR007024">
    <property type="entry name" value="BLUF_domain"/>
</dbReference>
<dbReference type="SMART" id="SM01034">
    <property type="entry name" value="BLUF"/>
    <property type="match status" value="1"/>
</dbReference>
<organism evidence="2 3">
    <name type="scientific">Roseomonas indoligenes</name>
    <dbReference type="NCBI Taxonomy" id="2820811"/>
    <lineage>
        <taxon>Bacteria</taxon>
        <taxon>Pseudomonadati</taxon>
        <taxon>Pseudomonadota</taxon>
        <taxon>Alphaproteobacteria</taxon>
        <taxon>Acetobacterales</taxon>
        <taxon>Roseomonadaceae</taxon>
        <taxon>Roseomonas</taxon>
    </lineage>
</organism>
<dbReference type="GO" id="GO:0071949">
    <property type="term" value="F:FAD binding"/>
    <property type="evidence" value="ECO:0007669"/>
    <property type="project" value="InterPro"/>
</dbReference>
<evidence type="ECO:0000313" key="3">
    <source>
        <dbReference type="Proteomes" id="UP000677537"/>
    </source>
</evidence>
<proteinExistence type="predicted"/>
<reference evidence="2" key="1">
    <citation type="submission" date="2021-03" db="EMBL/GenBank/DDBJ databases">
        <authorList>
            <person name="So Y."/>
        </authorList>
    </citation>
    <scope>NUCLEOTIDE SEQUENCE</scope>
    <source>
        <strain evidence="2">SG15</strain>
    </source>
</reference>
<protein>
    <submittedName>
        <fullName evidence="2">BLUF domain-containing protein</fullName>
    </submittedName>
</protein>
<dbReference type="Pfam" id="PF04940">
    <property type="entry name" value="BLUF"/>
    <property type="match status" value="1"/>
</dbReference>
<gene>
    <name evidence="2" type="ORF">J5Y10_24400</name>
</gene>
<dbReference type="GO" id="GO:0009882">
    <property type="term" value="F:blue light photoreceptor activity"/>
    <property type="evidence" value="ECO:0007669"/>
    <property type="project" value="InterPro"/>
</dbReference>
<name>A0A940N3B6_9PROT</name>
<dbReference type="PROSITE" id="PS50925">
    <property type="entry name" value="BLUF"/>
    <property type="match status" value="1"/>
</dbReference>
<accession>A0A940N3B6</accession>
<dbReference type="Gene3D" id="3.30.70.100">
    <property type="match status" value="1"/>
</dbReference>
<evidence type="ECO:0000313" key="2">
    <source>
        <dbReference type="EMBL" id="MBP0495947.1"/>
    </source>
</evidence>
<dbReference type="Proteomes" id="UP000677537">
    <property type="component" value="Unassembled WGS sequence"/>
</dbReference>